<dbReference type="InterPro" id="IPR013655">
    <property type="entry name" value="PAS_fold_3"/>
</dbReference>
<dbReference type="InterPro" id="IPR035965">
    <property type="entry name" value="PAS-like_dom_sf"/>
</dbReference>
<dbReference type="InterPro" id="IPR003661">
    <property type="entry name" value="HisK_dim/P_dom"/>
</dbReference>
<evidence type="ECO:0000259" key="7">
    <source>
        <dbReference type="PROSITE" id="PS50109"/>
    </source>
</evidence>
<dbReference type="Gene3D" id="3.30.450.20">
    <property type="entry name" value="PAS domain"/>
    <property type="match status" value="2"/>
</dbReference>
<dbReference type="RefSeq" id="WP_392393988.1">
    <property type="nucleotide sequence ID" value="NZ_JAURTK010000003.1"/>
</dbReference>
<evidence type="ECO:0000256" key="1">
    <source>
        <dbReference type="ARBA" id="ARBA00000085"/>
    </source>
</evidence>
<dbReference type="InterPro" id="IPR000700">
    <property type="entry name" value="PAS-assoc_C"/>
</dbReference>
<dbReference type="InterPro" id="IPR005467">
    <property type="entry name" value="His_kinase_dom"/>
</dbReference>
<reference evidence="10" key="1">
    <citation type="submission" date="2023-07" db="EMBL/GenBank/DDBJ databases">
        <title>Sorghum-associated microbial communities from plants grown in Nebraska, USA.</title>
        <authorList>
            <person name="Schachtman D."/>
        </authorList>
    </citation>
    <scope>NUCLEOTIDE SEQUENCE</scope>
    <source>
        <strain evidence="10">DS1061</strain>
    </source>
</reference>
<feature type="domain" description="PAC" evidence="9">
    <location>
        <begin position="264"/>
        <end position="316"/>
    </location>
</feature>
<dbReference type="InterPro" id="IPR036890">
    <property type="entry name" value="HATPase_C_sf"/>
</dbReference>
<proteinExistence type="predicted"/>
<keyword evidence="5" id="KW-0808">Transferase</keyword>
<dbReference type="Pfam" id="PF02518">
    <property type="entry name" value="HATPase_c"/>
    <property type="match status" value="1"/>
</dbReference>
<dbReference type="CDD" id="cd00082">
    <property type="entry name" value="HisKA"/>
    <property type="match status" value="1"/>
</dbReference>
<dbReference type="PROSITE" id="PS50113">
    <property type="entry name" value="PAC"/>
    <property type="match status" value="1"/>
</dbReference>
<dbReference type="Pfam" id="PF00512">
    <property type="entry name" value="HisKA"/>
    <property type="match status" value="1"/>
</dbReference>
<sequence length="557" mass="61903">MNRFQEDGPAPSHPLDAASVFDLLPEAYLILNRHYEIQLANARYCELVSQSSSDLLGKSIYEVNQFGPEEQREARRSWLDSVLLDLAPGEPKWSALFRYESPRRAQDAARAAASDPDGSSAQLAPRYWKIKASLLDSTQRGGDIALRVSEVTDRVDEYERNQRERAKLRSQAQLRLLLAKEAKEQLRENEERFQLALAFSQLGAWELDPRTRLIDCTDQCKANLGLSHSSVLTEQRLFGEIAHPEDSVRLRDEMNRAFASREHFEVDFRVGWATGSIRWILVRGVGRFLPDGALNSVIGFTLDITTRKEAELEQQQIALSEKRAREESERLATAMDHFVTTVSHELRSPLAAIVSWTHLLERTKDASQVAPRAAGVISRNARQLAHMVDDLLDSGAIVTGKLSVNLSPVDLGALAGNVAEDMRMDVEAKGLRLVADDLASVTVLADESRMKQVVWNLLSNALKFCPTGFIQLSVTTGAEHVELAVRDTGVGLDENSLKQIFERFQQFAGNGSGRVAGLGLGLWLVNNLVDLHNGTIFAESAGLGHGATFRVRLPVYR</sequence>
<dbReference type="CDD" id="cd00130">
    <property type="entry name" value="PAS"/>
    <property type="match status" value="2"/>
</dbReference>
<feature type="domain" description="Histidine kinase" evidence="7">
    <location>
        <begin position="341"/>
        <end position="557"/>
    </location>
</feature>
<evidence type="ECO:0000256" key="6">
    <source>
        <dbReference type="ARBA" id="ARBA00022777"/>
    </source>
</evidence>
<dbReference type="EMBL" id="JAURTK010000003">
    <property type="protein sequence ID" value="MDP9647857.1"/>
    <property type="molecule type" value="Genomic_DNA"/>
</dbReference>
<dbReference type="SUPFAM" id="SSF55874">
    <property type="entry name" value="ATPase domain of HSP90 chaperone/DNA topoisomerase II/histidine kinase"/>
    <property type="match status" value="1"/>
</dbReference>
<dbReference type="GO" id="GO:0005886">
    <property type="term" value="C:plasma membrane"/>
    <property type="evidence" value="ECO:0007669"/>
    <property type="project" value="UniProtKB-SubCell"/>
</dbReference>
<dbReference type="SUPFAM" id="SSF47384">
    <property type="entry name" value="Homodimeric domain of signal transducing histidine kinase"/>
    <property type="match status" value="1"/>
</dbReference>
<gene>
    <name evidence="10" type="ORF">J2793_003303</name>
</gene>
<dbReference type="AlphaFoldDB" id="A0AB73IDA0"/>
<dbReference type="SMART" id="SM00388">
    <property type="entry name" value="HisKA"/>
    <property type="match status" value="1"/>
</dbReference>
<dbReference type="SMART" id="SM00387">
    <property type="entry name" value="HATPase_c"/>
    <property type="match status" value="1"/>
</dbReference>
<evidence type="ECO:0000259" key="9">
    <source>
        <dbReference type="PROSITE" id="PS50113"/>
    </source>
</evidence>
<comment type="catalytic activity">
    <reaction evidence="1">
        <text>ATP + protein L-histidine = ADP + protein N-phospho-L-histidine.</text>
        <dbReference type="EC" id="2.7.13.3"/>
    </reaction>
</comment>
<feature type="domain" description="PAS" evidence="8">
    <location>
        <begin position="189"/>
        <end position="261"/>
    </location>
</feature>
<dbReference type="PANTHER" id="PTHR43547:SF2">
    <property type="entry name" value="HYBRID SIGNAL TRANSDUCTION HISTIDINE KINASE C"/>
    <property type="match status" value="1"/>
</dbReference>
<dbReference type="InterPro" id="IPR004358">
    <property type="entry name" value="Sig_transdc_His_kin-like_C"/>
</dbReference>
<evidence type="ECO:0000313" key="11">
    <source>
        <dbReference type="Proteomes" id="UP001229486"/>
    </source>
</evidence>
<dbReference type="InterPro" id="IPR003594">
    <property type="entry name" value="HATPase_dom"/>
</dbReference>
<dbReference type="PANTHER" id="PTHR43547">
    <property type="entry name" value="TWO-COMPONENT HISTIDINE KINASE"/>
    <property type="match status" value="1"/>
</dbReference>
<dbReference type="Proteomes" id="UP001229486">
    <property type="component" value="Unassembled WGS sequence"/>
</dbReference>
<dbReference type="PROSITE" id="PS50112">
    <property type="entry name" value="PAS"/>
    <property type="match status" value="1"/>
</dbReference>
<evidence type="ECO:0000256" key="3">
    <source>
        <dbReference type="ARBA" id="ARBA00012438"/>
    </source>
</evidence>
<dbReference type="PROSITE" id="PS50109">
    <property type="entry name" value="HIS_KIN"/>
    <property type="match status" value="1"/>
</dbReference>
<evidence type="ECO:0000256" key="5">
    <source>
        <dbReference type="ARBA" id="ARBA00022679"/>
    </source>
</evidence>
<dbReference type="Gene3D" id="3.30.565.10">
    <property type="entry name" value="Histidine kinase-like ATPase, C-terminal domain"/>
    <property type="match status" value="1"/>
</dbReference>
<keyword evidence="6" id="KW-0418">Kinase</keyword>
<comment type="subcellular location">
    <subcellularLocation>
        <location evidence="2">Cell inner membrane</location>
        <topology evidence="2">Multi-pass membrane protein</topology>
    </subcellularLocation>
</comment>
<protein>
    <recommendedName>
        <fullName evidence="3">histidine kinase</fullName>
        <ecNumber evidence="3">2.7.13.3</ecNumber>
    </recommendedName>
</protein>
<dbReference type="EC" id="2.7.13.3" evidence="3"/>
<evidence type="ECO:0000256" key="4">
    <source>
        <dbReference type="ARBA" id="ARBA00022553"/>
    </source>
</evidence>
<dbReference type="Pfam" id="PF08447">
    <property type="entry name" value="PAS_3"/>
    <property type="match status" value="1"/>
</dbReference>
<dbReference type="SMART" id="SM00091">
    <property type="entry name" value="PAS"/>
    <property type="match status" value="2"/>
</dbReference>
<dbReference type="GO" id="GO:0000155">
    <property type="term" value="F:phosphorelay sensor kinase activity"/>
    <property type="evidence" value="ECO:0007669"/>
    <property type="project" value="InterPro"/>
</dbReference>
<evidence type="ECO:0000313" key="10">
    <source>
        <dbReference type="EMBL" id="MDP9647857.1"/>
    </source>
</evidence>
<dbReference type="Gene3D" id="1.10.287.130">
    <property type="match status" value="1"/>
</dbReference>
<comment type="caution">
    <text evidence="10">The sequence shown here is derived from an EMBL/GenBank/DDBJ whole genome shotgun (WGS) entry which is preliminary data.</text>
</comment>
<evidence type="ECO:0000259" key="8">
    <source>
        <dbReference type="PROSITE" id="PS50112"/>
    </source>
</evidence>
<dbReference type="NCBIfam" id="TIGR00229">
    <property type="entry name" value="sensory_box"/>
    <property type="match status" value="1"/>
</dbReference>
<organism evidence="10 11">
    <name type="scientific">Paraburkholderia caledonica</name>
    <dbReference type="NCBI Taxonomy" id="134536"/>
    <lineage>
        <taxon>Bacteria</taxon>
        <taxon>Pseudomonadati</taxon>
        <taxon>Pseudomonadota</taxon>
        <taxon>Betaproteobacteria</taxon>
        <taxon>Burkholderiales</taxon>
        <taxon>Burkholderiaceae</taxon>
        <taxon>Paraburkholderia</taxon>
    </lineage>
</organism>
<evidence type="ECO:0000256" key="2">
    <source>
        <dbReference type="ARBA" id="ARBA00004429"/>
    </source>
</evidence>
<keyword evidence="4" id="KW-0597">Phosphoprotein</keyword>
<dbReference type="SUPFAM" id="SSF55785">
    <property type="entry name" value="PYP-like sensor domain (PAS domain)"/>
    <property type="match status" value="2"/>
</dbReference>
<dbReference type="PRINTS" id="PR00344">
    <property type="entry name" value="BCTRLSENSOR"/>
</dbReference>
<accession>A0AB73IDA0</accession>
<dbReference type="InterPro" id="IPR000014">
    <property type="entry name" value="PAS"/>
</dbReference>
<dbReference type="FunFam" id="3.30.565.10:FF:000006">
    <property type="entry name" value="Sensor histidine kinase WalK"/>
    <property type="match status" value="1"/>
</dbReference>
<name>A0AB73IDA0_9BURK</name>
<dbReference type="InterPro" id="IPR036097">
    <property type="entry name" value="HisK_dim/P_sf"/>
</dbReference>